<dbReference type="Proteomes" id="UP000035680">
    <property type="component" value="Unassembled WGS sequence"/>
</dbReference>
<dbReference type="InterPro" id="IPR002156">
    <property type="entry name" value="RNaseH_domain"/>
</dbReference>
<sequence length="303" mass="34345">MWEICLLFGDSPSSTSIDLTLNEEGKDDKKINEILSLNGSLDGKELDDKIDQSPSLSESFDNKELEKLLMKNVQDTVLLVNKNNSSDDKEKNELLTITDQFFDESISNLNFVERKVVNDNNVVSLFRYYEVVYAIDGSANNSKKSEHHGIRILRWLIKEDTIQLYRASNMFKEATSEKMELVAMIAAHLLVDEFKDKNCVILSDNIYVVEGASEISKLKSYARNPKQVHQKLWEKLDFIRIGMRTLKPDILQYSGKMCVLNKGADALSKDLVVTKVAAILKPLNIKDMTIAELGKSLCSKLLD</sequence>
<evidence type="ECO:0000313" key="2">
    <source>
        <dbReference type="Proteomes" id="UP000035680"/>
    </source>
</evidence>
<evidence type="ECO:0000313" key="3">
    <source>
        <dbReference type="WBParaSite" id="SVE_1661700.1"/>
    </source>
</evidence>
<dbReference type="Gene3D" id="3.30.420.10">
    <property type="entry name" value="Ribonuclease H-like superfamily/Ribonuclease H"/>
    <property type="match status" value="1"/>
</dbReference>
<dbReference type="GO" id="GO:0004523">
    <property type="term" value="F:RNA-DNA hybrid ribonuclease activity"/>
    <property type="evidence" value="ECO:0007669"/>
    <property type="project" value="InterPro"/>
</dbReference>
<dbReference type="GO" id="GO:0003676">
    <property type="term" value="F:nucleic acid binding"/>
    <property type="evidence" value="ECO:0007669"/>
    <property type="project" value="InterPro"/>
</dbReference>
<dbReference type="InterPro" id="IPR012337">
    <property type="entry name" value="RNaseH-like_sf"/>
</dbReference>
<accession>A0A0K0FW62</accession>
<dbReference type="InterPro" id="IPR036397">
    <property type="entry name" value="RNaseH_sf"/>
</dbReference>
<keyword evidence="2" id="KW-1185">Reference proteome</keyword>
<dbReference type="AlphaFoldDB" id="A0A0K0FW62"/>
<dbReference type="SUPFAM" id="SSF53098">
    <property type="entry name" value="Ribonuclease H-like"/>
    <property type="match status" value="1"/>
</dbReference>
<dbReference type="Pfam" id="PF00075">
    <property type="entry name" value="RNase_H"/>
    <property type="match status" value="1"/>
</dbReference>
<organism evidence="2 3">
    <name type="scientific">Strongyloides venezuelensis</name>
    <name type="common">Threadworm</name>
    <dbReference type="NCBI Taxonomy" id="75913"/>
    <lineage>
        <taxon>Eukaryota</taxon>
        <taxon>Metazoa</taxon>
        <taxon>Ecdysozoa</taxon>
        <taxon>Nematoda</taxon>
        <taxon>Chromadorea</taxon>
        <taxon>Rhabditida</taxon>
        <taxon>Tylenchina</taxon>
        <taxon>Panagrolaimomorpha</taxon>
        <taxon>Strongyloidoidea</taxon>
        <taxon>Strongyloididae</taxon>
        <taxon>Strongyloides</taxon>
    </lineage>
</organism>
<reference evidence="3" key="2">
    <citation type="submission" date="2015-08" db="UniProtKB">
        <authorList>
            <consortium name="WormBaseParasite"/>
        </authorList>
    </citation>
    <scope>IDENTIFICATION</scope>
</reference>
<dbReference type="WBParaSite" id="SVE_1661700.1">
    <property type="protein sequence ID" value="SVE_1661700.1"/>
    <property type="gene ID" value="SVE_1661700"/>
</dbReference>
<name>A0A0K0FW62_STRVS</name>
<reference evidence="2" key="1">
    <citation type="submission" date="2014-07" db="EMBL/GenBank/DDBJ databases">
        <authorList>
            <person name="Martin A.A"/>
            <person name="De Silva N."/>
        </authorList>
    </citation>
    <scope>NUCLEOTIDE SEQUENCE</scope>
</reference>
<proteinExistence type="predicted"/>
<protein>
    <submittedName>
        <fullName evidence="3">RNase H domain-containing protein</fullName>
    </submittedName>
</protein>
<feature type="domain" description="RNase H type-1" evidence="1">
    <location>
        <begin position="132"/>
        <end position="237"/>
    </location>
</feature>
<evidence type="ECO:0000259" key="1">
    <source>
        <dbReference type="Pfam" id="PF00075"/>
    </source>
</evidence>